<evidence type="ECO:0000313" key="9">
    <source>
        <dbReference type="Proteomes" id="UP001321526"/>
    </source>
</evidence>
<comment type="function">
    <text evidence="5">Part of a binding-protein-dependent transport system for a sugar.</text>
</comment>
<keyword evidence="3" id="KW-0813">Transport</keyword>
<protein>
    <recommendedName>
        <fullName evidence="6">Probable sugar-binding periplasmic protein</fullName>
    </recommendedName>
</protein>
<evidence type="ECO:0000256" key="3">
    <source>
        <dbReference type="ARBA" id="ARBA00022448"/>
    </source>
</evidence>
<dbReference type="Gene3D" id="3.40.190.10">
    <property type="entry name" value="Periplasmic binding protein-like II"/>
    <property type="match status" value="2"/>
</dbReference>
<reference evidence="8 9" key="1">
    <citation type="submission" date="2019-01" db="EMBL/GenBank/DDBJ databases">
        <title>Genome sequence of Salinicola endophyticus REST5.</title>
        <authorList>
            <person name="Nascimento F.X."/>
        </authorList>
    </citation>
    <scope>NUCLEOTIDE SEQUENCE [LARGE SCALE GENOMIC DNA]</scope>
    <source>
        <strain evidence="8 9">REST5</strain>
    </source>
</reference>
<evidence type="ECO:0000256" key="5">
    <source>
        <dbReference type="ARBA" id="ARBA00049629"/>
    </source>
</evidence>
<keyword evidence="4 7" id="KW-0732">Signal</keyword>
<dbReference type="InterPro" id="IPR050490">
    <property type="entry name" value="Bact_solute-bd_prot1"/>
</dbReference>
<organism evidence="8 9">
    <name type="scientific">Salinicola endophyticus</name>
    <dbReference type="NCBI Taxonomy" id="1949083"/>
    <lineage>
        <taxon>Bacteria</taxon>
        <taxon>Pseudomonadati</taxon>
        <taxon>Pseudomonadota</taxon>
        <taxon>Gammaproteobacteria</taxon>
        <taxon>Oceanospirillales</taxon>
        <taxon>Halomonadaceae</taxon>
        <taxon>Salinicola</taxon>
    </lineage>
</organism>
<dbReference type="SUPFAM" id="SSF53850">
    <property type="entry name" value="Periplasmic binding protein-like II"/>
    <property type="match status" value="1"/>
</dbReference>
<accession>A0ABY8FE84</accession>
<evidence type="ECO:0000256" key="6">
    <source>
        <dbReference type="ARBA" id="ARBA00049753"/>
    </source>
</evidence>
<evidence type="ECO:0000256" key="7">
    <source>
        <dbReference type="SAM" id="SignalP"/>
    </source>
</evidence>
<dbReference type="Pfam" id="PF01547">
    <property type="entry name" value="SBP_bac_1"/>
    <property type="match status" value="1"/>
</dbReference>
<sequence length="431" mass="46488">MFGITTRRFIARLGCALLPLSASVLSPSALAADGTGDNQVEVLNWWTSGSEAKALGALKDALATQQIGWQNMPVAGGAGTNAMAVLRSRITSGNPPTAAQVLGYDAQDWAKRDALATLDDIAAAEHWNDVFPAAIQNFAKFDGHWIAAPFEIHSTNWVWANKALMDKLGIAQPKTWDAFIASLEKAKQAGYTGLAYGGQPWQDTTVFENVVLATGGADFYRRALIELDPQALDSETMVKTFDNLRQLLAYKDDNSPGRDWNLATAMVINGKALYQIMGDWAKGEFLNAGLEAGKDFMCFRTPGTQEAVTFNSDLMIMFDTDDAQQQQMQQTMARIIGSPEFQLTFSWLKGSVPARMDLSADSLDACAQRGYQQVQAAAEHSTLMGSLAHGYAAPASVKNAVFDIVSSFVNSDMPSDVAAEQLAMAVKSATS</sequence>
<dbReference type="Proteomes" id="UP001321526">
    <property type="component" value="Chromosome"/>
</dbReference>
<evidence type="ECO:0000256" key="1">
    <source>
        <dbReference type="ARBA" id="ARBA00004418"/>
    </source>
</evidence>
<evidence type="ECO:0000256" key="4">
    <source>
        <dbReference type="ARBA" id="ARBA00022729"/>
    </source>
</evidence>
<gene>
    <name evidence="8" type="ORF">EVC62_06245</name>
</gene>
<proteinExistence type="inferred from homology"/>
<dbReference type="RefSeq" id="WP_282235952.1">
    <property type="nucleotide sequence ID" value="NZ_CP035631.1"/>
</dbReference>
<dbReference type="EMBL" id="CP035631">
    <property type="protein sequence ID" value="WFF41134.1"/>
    <property type="molecule type" value="Genomic_DNA"/>
</dbReference>
<evidence type="ECO:0000313" key="8">
    <source>
        <dbReference type="EMBL" id="WFF41134.1"/>
    </source>
</evidence>
<dbReference type="PANTHER" id="PTHR43649">
    <property type="entry name" value="ARABINOSE-BINDING PROTEIN-RELATED"/>
    <property type="match status" value="1"/>
</dbReference>
<comment type="subcellular location">
    <subcellularLocation>
        <location evidence="1">Periplasm</location>
    </subcellularLocation>
</comment>
<name>A0ABY8FE84_9GAMM</name>
<keyword evidence="9" id="KW-1185">Reference proteome</keyword>
<evidence type="ECO:0000256" key="2">
    <source>
        <dbReference type="ARBA" id="ARBA00008520"/>
    </source>
</evidence>
<feature type="signal peptide" evidence="7">
    <location>
        <begin position="1"/>
        <end position="31"/>
    </location>
</feature>
<feature type="chain" id="PRO_5046801630" description="Probable sugar-binding periplasmic protein" evidence="7">
    <location>
        <begin position="32"/>
        <end position="431"/>
    </location>
</feature>
<dbReference type="PANTHER" id="PTHR43649:SF28">
    <property type="entry name" value="BINDING PROTEIN COMPONENT OF ABC SUGAR TRANSPORTER-RELATED"/>
    <property type="match status" value="1"/>
</dbReference>
<comment type="similarity">
    <text evidence="2">Belongs to the bacterial solute-binding protein 1 family.</text>
</comment>
<dbReference type="InterPro" id="IPR006059">
    <property type="entry name" value="SBP"/>
</dbReference>